<dbReference type="RefSeq" id="XP_025521954.1">
    <property type="nucleotide sequence ID" value="XM_025667641.1"/>
</dbReference>
<dbReference type="AlphaFoldDB" id="A0A8T8WKP5"/>
<name>A0A8T8WKP5_ASPJA</name>
<proteinExistence type="predicted"/>
<evidence type="ECO:0000256" key="1">
    <source>
        <dbReference type="SAM" id="MobiDB-lite"/>
    </source>
</evidence>
<dbReference type="GeneID" id="37171333"/>
<feature type="region of interest" description="Disordered" evidence="1">
    <location>
        <begin position="43"/>
        <end position="72"/>
    </location>
</feature>
<sequence length="72" mass="7448">MRQTVYGHVGVLCPAVEAPRVSSCRCIAGTSTGGSRYHTASYRNGRSDKACHTPAKPPATGPSMCAKALTAP</sequence>
<dbReference type="EMBL" id="KZ824888">
    <property type="protein sequence ID" value="RAH76060.1"/>
    <property type="molecule type" value="Genomic_DNA"/>
</dbReference>
<reference evidence="2 3" key="1">
    <citation type="submission" date="2018-02" db="EMBL/GenBank/DDBJ databases">
        <title>The genomes of Aspergillus section Nigri reveals drivers in fungal speciation.</title>
        <authorList>
            <consortium name="DOE Joint Genome Institute"/>
            <person name="Vesth T.C."/>
            <person name="Nybo J."/>
            <person name="Theobald S."/>
            <person name="Brandl J."/>
            <person name="Frisvad J.C."/>
            <person name="Nielsen K.F."/>
            <person name="Lyhne E.K."/>
            <person name="Kogle M.E."/>
            <person name="Kuo A."/>
            <person name="Riley R."/>
            <person name="Clum A."/>
            <person name="Nolan M."/>
            <person name="Lipzen A."/>
            <person name="Salamov A."/>
            <person name="Henrissat B."/>
            <person name="Wiebenga A."/>
            <person name="De vries R.P."/>
            <person name="Grigoriev I.V."/>
            <person name="Mortensen U.H."/>
            <person name="Andersen M.R."/>
            <person name="Baker S.E."/>
        </authorList>
    </citation>
    <scope>NUCLEOTIDE SEQUENCE [LARGE SCALE GENOMIC DNA]</scope>
    <source>
        <strain evidence="2 3">CBS 114.51</strain>
    </source>
</reference>
<gene>
    <name evidence="2" type="ORF">BO86DRAFT_30493</name>
</gene>
<organism evidence="2 3">
    <name type="scientific">Aspergillus japonicus CBS 114.51</name>
    <dbReference type="NCBI Taxonomy" id="1448312"/>
    <lineage>
        <taxon>Eukaryota</taxon>
        <taxon>Fungi</taxon>
        <taxon>Dikarya</taxon>
        <taxon>Ascomycota</taxon>
        <taxon>Pezizomycotina</taxon>
        <taxon>Eurotiomycetes</taxon>
        <taxon>Eurotiomycetidae</taxon>
        <taxon>Eurotiales</taxon>
        <taxon>Aspergillaceae</taxon>
        <taxon>Aspergillus</taxon>
        <taxon>Aspergillus subgen. Circumdati</taxon>
    </lineage>
</organism>
<dbReference type="Proteomes" id="UP000249497">
    <property type="component" value="Unassembled WGS sequence"/>
</dbReference>
<protein>
    <submittedName>
        <fullName evidence="2">Uncharacterized protein</fullName>
    </submittedName>
</protein>
<evidence type="ECO:0000313" key="3">
    <source>
        <dbReference type="Proteomes" id="UP000249497"/>
    </source>
</evidence>
<keyword evidence="3" id="KW-1185">Reference proteome</keyword>
<evidence type="ECO:0000313" key="2">
    <source>
        <dbReference type="EMBL" id="RAH76060.1"/>
    </source>
</evidence>
<accession>A0A8T8WKP5</accession>